<proteinExistence type="inferred from homology"/>
<dbReference type="SUPFAM" id="SSF56176">
    <property type="entry name" value="FAD-binding/transporter-associated domain-like"/>
    <property type="match status" value="1"/>
</dbReference>
<dbReference type="OrthoDB" id="2151789at2759"/>
<accession>A0A9P8W2Z9</accession>
<evidence type="ECO:0000256" key="5">
    <source>
        <dbReference type="SAM" id="SignalP"/>
    </source>
</evidence>
<evidence type="ECO:0000256" key="1">
    <source>
        <dbReference type="ARBA" id="ARBA00005466"/>
    </source>
</evidence>
<dbReference type="GO" id="GO:0071949">
    <property type="term" value="F:FAD binding"/>
    <property type="evidence" value="ECO:0007669"/>
    <property type="project" value="InterPro"/>
</dbReference>
<evidence type="ECO:0000313" key="7">
    <source>
        <dbReference type="EMBL" id="KAH6887749.1"/>
    </source>
</evidence>
<comment type="caution">
    <text evidence="7">The sequence shown here is derived from an EMBL/GenBank/DDBJ whole genome shotgun (WGS) entry which is preliminary data.</text>
</comment>
<keyword evidence="8" id="KW-1185">Reference proteome</keyword>
<keyword evidence="2" id="KW-0285">Flavoprotein</keyword>
<dbReference type="PANTHER" id="PTHR42973">
    <property type="entry name" value="BINDING OXIDOREDUCTASE, PUTATIVE (AFU_ORTHOLOGUE AFUA_1G17690)-RELATED"/>
    <property type="match status" value="1"/>
</dbReference>
<dbReference type="Gene3D" id="3.30.465.10">
    <property type="match status" value="1"/>
</dbReference>
<evidence type="ECO:0000256" key="2">
    <source>
        <dbReference type="ARBA" id="ARBA00022630"/>
    </source>
</evidence>
<evidence type="ECO:0000256" key="3">
    <source>
        <dbReference type="ARBA" id="ARBA00022827"/>
    </source>
</evidence>
<dbReference type="AlphaFoldDB" id="A0A9P8W2Z9"/>
<feature type="chain" id="PRO_5040107807" evidence="5">
    <location>
        <begin position="19"/>
        <end position="509"/>
    </location>
</feature>
<name>A0A9P8W2Z9_9HYPO</name>
<keyword evidence="4" id="KW-0560">Oxidoreductase</keyword>
<organism evidence="7 8">
    <name type="scientific">Thelonectria olida</name>
    <dbReference type="NCBI Taxonomy" id="1576542"/>
    <lineage>
        <taxon>Eukaryota</taxon>
        <taxon>Fungi</taxon>
        <taxon>Dikarya</taxon>
        <taxon>Ascomycota</taxon>
        <taxon>Pezizomycotina</taxon>
        <taxon>Sordariomycetes</taxon>
        <taxon>Hypocreomycetidae</taxon>
        <taxon>Hypocreales</taxon>
        <taxon>Nectriaceae</taxon>
        <taxon>Thelonectria</taxon>
    </lineage>
</organism>
<dbReference type="InterPro" id="IPR016169">
    <property type="entry name" value="FAD-bd_PCMH_sub2"/>
</dbReference>
<gene>
    <name evidence="7" type="ORF">B0T10DRAFT_490272</name>
</gene>
<reference evidence="7 8" key="1">
    <citation type="journal article" date="2021" name="Nat. Commun.">
        <title>Genetic determinants of endophytism in the Arabidopsis root mycobiome.</title>
        <authorList>
            <person name="Mesny F."/>
            <person name="Miyauchi S."/>
            <person name="Thiergart T."/>
            <person name="Pickel B."/>
            <person name="Atanasova L."/>
            <person name="Karlsson M."/>
            <person name="Huettel B."/>
            <person name="Barry K.W."/>
            <person name="Haridas S."/>
            <person name="Chen C."/>
            <person name="Bauer D."/>
            <person name="Andreopoulos W."/>
            <person name="Pangilinan J."/>
            <person name="LaButti K."/>
            <person name="Riley R."/>
            <person name="Lipzen A."/>
            <person name="Clum A."/>
            <person name="Drula E."/>
            <person name="Henrissat B."/>
            <person name="Kohler A."/>
            <person name="Grigoriev I.V."/>
            <person name="Martin F.M."/>
            <person name="Hacquard S."/>
        </authorList>
    </citation>
    <scope>NUCLEOTIDE SEQUENCE [LARGE SCALE GENOMIC DNA]</scope>
    <source>
        <strain evidence="7 8">MPI-CAGE-CH-0241</strain>
    </source>
</reference>
<dbReference type="InterPro" id="IPR050416">
    <property type="entry name" value="FAD-linked_Oxidoreductase"/>
</dbReference>
<dbReference type="PROSITE" id="PS51387">
    <property type="entry name" value="FAD_PCMH"/>
    <property type="match status" value="1"/>
</dbReference>
<sequence>MMWPTLACLSLLLLPSSATTMHSCPTVKTHTNIEMHTYPDAEYTVEQSEYWSTACSALKPSCIVYPKTAREVAEMVHIINDIENNDHFAVKSGGHNPNNYFASIKDGPLISTKKLDQVKLDDKTGQVRVGPGNRWDDVAEKLNGSGWTVVGGRIGNVGVGGYMLGGGLSFLSQQYGWAVSSIIEMEVVLPNGTIVTTSRSKHPDLFKVLRGGGNAFGIVTSYLLQGYKQGQVWGGTLIFQHSNETDAKLLAAMRDFTQHNKDNKAAIILTAQRTAKSLGSLDMWTLFVFYDGPTPPAGTFDSFTDAHPTLNTAKTQSYSDLLNANNAFVAKGSIFTIGTETVPLPMKAFGKKVLGDMHEYWRNVSAPIVDTVANAIVVQGYQPFPKRMARISRERGRDLIDMDDSIDRIIIELNYAYTSKSDAKKVDKAMKKNYKGIRSQVLKDQDNGMLPRGYLPLFMNDAYHAQDYFSRLRPENRELARKVAEKVDPKGLFRDYTGGFKPRKAMKTM</sequence>
<dbReference type="InterPro" id="IPR006094">
    <property type="entry name" value="Oxid_FAD_bind_N"/>
</dbReference>
<evidence type="ECO:0000256" key="4">
    <source>
        <dbReference type="ARBA" id="ARBA00023002"/>
    </source>
</evidence>
<protein>
    <submittedName>
        <fullName evidence="7">FAD binding domain-containing protein</fullName>
    </submittedName>
</protein>
<dbReference type="Proteomes" id="UP000777438">
    <property type="component" value="Unassembled WGS sequence"/>
</dbReference>
<dbReference type="EMBL" id="JAGPYM010000014">
    <property type="protein sequence ID" value="KAH6887749.1"/>
    <property type="molecule type" value="Genomic_DNA"/>
</dbReference>
<dbReference type="PANTHER" id="PTHR42973:SF13">
    <property type="entry name" value="FAD-BINDING PCMH-TYPE DOMAIN-CONTAINING PROTEIN"/>
    <property type="match status" value="1"/>
</dbReference>
<dbReference type="GO" id="GO:0016491">
    <property type="term" value="F:oxidoreductase activity"/>
    <property type="evidence" value="ECO:0007669"/>
    <property type="project" value="UniProtKB-KW"/>
</dbReference>
<comment type="similarity">
    <text evidence="1">Belongs to the oxygen-dependent FAD-linked oxidoreductase family.</text>
</comment>
<feature type="signal peptide" evidence="5">
    <location>
        <begin position="1"/>
        <end position="18"/>
    </location>
</feature>
<evidence type="ECO:0000313" key="8">
    <source>
        <dbReference type="Proteomes" id="UP000777438"/>
    </source>
</evidence>
<dbReference type="InterPro" id="IPR036318">
    <property type="entry name" value="FAD-bd_PCMH-like_sf"/>
</dbReference>
<keyword evidence="3" id="KW-0274">FAD</keyword>
<dbReference type="Pfam" id="PF01565">
    <property type="entry name" value="FAD_binding_4"/>
    <property type="match status" value="1"/>
</dbReference>
<feature type="domain" description="FAD-binding PCMH-type" evidence="6">
    <location>
        <begin position="56"/>
        <end position="229"/>
    </location>
</feature>
<dbReference type="InterPro" id="IPR016166">
    <property type="entry name" value="FAD-bd_PCMH"/>
</dbReference>
<evidence type="ECO:0000259" key="6">
    <source>
        <dbReference type="PROSITE" id="PS51387"/>
    </source>
</evidence>
<keyword evidence="5" id="KW-0732">Signal</keyword>